<proteinExistence type="inferred from homology"/>
<organism evidence="12 13">
    <name type="scientific">Luoshenia tenuis</name>
    <dbReference type="NCBI Taxonomy" id="2763654"/>
    <lineage>
        <taxon>Bacteria</taxon>
        <taxon>Bacillati</taxon>
        <taxon>Bacillota</taxon>
        <taxon>Clostridia</taxon>
        <taxon>Christensenellales</taxon>
        <taxon>Christensenellaceae</taxon>
        <taxon>Luoshenia</taxon>
    </lineage>
</organism>
<dbReference type="InterPro" id="IPR045585">
    <property type="entry name" value="CdaA_N"/>
</dbReference>
<dbReference type="PROSITE" id="PS51794">
    <property type="entry name" value="DAC"/>
    <property type="match status" value="1"/>
</dbReference>
<evidence type="ECO:0000256" key="3">
    <source>
        <dbReference type="ARBA" id="ARBA00022679"/>
    </source>
</evidence>
<evidence type="ECO:0000256" key="8">
    <source>
        <dbReference type="ARBA" id="ARBA00022989"/>
    </source>
</evidence>
<dbReference type="RefSeq" id="WP_249285648.1">
    <property type="nucleotide sequence ID" value="NZ_JACRSO010000004.1"/>
</dbReference>
<evidence type="ECO:0000256" key="1">
    <source>
        <dbReference type="ARBA" id="ARBA00000877"/>
    </source>
</evidence>
<dbReference type="Pfam" id="PF02457">
    <property type="entry name" value="DAC"/>
    <property type="match status" value="1"/>
</dbReference>
<keyword evidence="8 10" id="KW-1133">Transmembrane helix</keyword>
<comment type="subunit">
    <text evidence="10">Probably a homodimer.</text>
</comment>
<keyword evidence="2 10" id="KW-1003">Cell membrane</keyword>
<dbReference type="InterPro" id="IPR036888">
    <property type="entry name" value="DNA_integrity_DisA_N_sf"/>
</dbReference>
<dbReference type="EMBL" id="JACRSO010000004">
    <property type="protein sequence ID" value="MBC8529841.1"/>
    <property type="molecule type" value="Genomic_DNA"/>
</dbReference>
<dbReference type="Proteomes" id="UP000654279">
    <property type="component" value="Unassembled WGS sequence"/>
</dbReference>
<evidence type="ECO:0000256" key="9">
    <source>
        <dbReference type="ARBA" id="ARBA00023136"/>
    </source>
</evidence>
<gene>
    <name evidence="10" type="primary">dacA</name>
    <name evidence="12" type="ORF">H8699_10420</name>
</gene>
<keyword evidence="7 10" id="KW-0067">ATP-binding</keyword>
<dbReference type="PANTHER" id="PTHR34185:SF1">
    <property type="entry name" value="DIADENYLATE CYCLASE"/>
    <property type="match status" value="1"/>
</dbReference>
<dbReference type="HAMAP" id="MF_01499">
    <property type="entry name" value="DacA"/>
    <property type="match status" value="1"/>
</dbReference>
<dbReference type="InterPro" id="IPR014046">
    <property type="entry name" value="C-di-AMP_synthase"/>
</dbReference>
<feature type="transmembrane region" description="Helical" evidence="10">
    <location>
        <begin position="70"/>
        <end position="86"/>
    </location>
</feature>
<evidence type="ECO:0000256" key="7">
    <source>
        <dbReference type="ARBA" id="ARBA00022840"/>
    </source>
</evidence>
<evidence type="ECO:0000256" key="5">
    <source>
        <dbReference type="ARBA" id="ARBA00022695"/>
    </source>
</evidence>
<evidence type="ECO:0000256" key="4">
    <source>
        <dbReference type="ARBA" id="ARBA00022692"/>
    </source>
</evidence>
<keyword evidence="5 10" id="KW-0548">Nucleotidyltransferase</keyword>
<evidence type="ECO:0000256" key="10">
    <source>
        <dbReference type="HAMAP-Rule" id="MF_01499"/>
    </source>
</evidence>
<name>A0A926D250_9FIRM</name>
<evidence type="ECO:0000313" key="13">
    <source>
        <dbReference type="Proteomes" id="UP000654279"/>
    </source>
</evidence>
<dbReference type="InterPro" id="IPR034701">
    <property type="entry name" value="CdaA"/>
</dbReference>
<sequence>MEQTVNMLTNSFMSIGIWDILDIGIMSVLIYYLLKLTIQTRAKQVLKGLGILIVALQLSDILQFQTLSWLLSYILNSGIIIIVVLFQPELRRLLEQLGRNKILQGARDLLVADTEAALDLTGVAEEMARALQNMAKTKTGCLIVVERQVPLNDIIETGTRIDARLTSQLLENIFVVNTPLHDGAVVVRGGRIAAAGCFLPLSDSDALAKELGTRHRAAMGISENADCVTFLVSEETGVISMTREGQMTRYLNSKTLREVLVGLFAPHISKVSLATRIRRARRERKTH</sequence>
<feature type="domain" description="DAC" evidence="11">
    <location>
        <begin position="87"/>
        <end position="253"/>
    </location>
</feature>
<dbReference type="AlphaFoldDB" id="A0A926D250"/>
<dbReference type="EC" id="2.7.7.85" evidence="10"/>
<keyword evidence="3 10" id="KW-0808">Transferase</keyword>
<dbReference type="Gene3D" id="3.40.1700.10">
    <property type="entry name" value="DNA integrity scanning protein, DisA, N-terminal domain"/>
    <property type="match status" value="1"/>
</dbReference>
<accession>A0A926D250</accession>
<dbReference type="SUPFAM" id="SSF143597">
    <property type="entry name" value="YojJ-like"/>
    <property type="match status" value="1"/>
</dbReference>
<comment type="function">
    <text evidence="10">Catalyzes the condensation of 2 ATP molecules into cyclic di-AMP (c-di-AMP), a second messenger used to regulate differing processes in different bacteria.</text>
</comment>
<keyword evidence="13" id="KW-1185">Reference proteome</keyword>
<evidence type="ECO:0000256" key="6">
    <source>
        <dbReference type="ARBA" id="ARBA00022741"/>
    </source>
</evidence>
<dbReference type="GO" id="GO:0005524">
    <property type="term" value="F:ATP binding"/>
    <property type="evidence" value="ECO:0007669"/>
    <property type="project" value="UniProtKB-UniRule"/>
</dbReference>
<evidence type="ECO:0000259" key="11">
    <source>
        <dbReference type="PROSITE" id="PS51794"/>
    </source>
</evidence>
<comment type="caution">
    <text evidence="10">Lacks conserved residue(s) required for the propagation of feature annotation.</text>
</comment>
<protein>
    <recommendedName>
        <fullName evidence="10">Diadenylate cyclase</fullName>
        <shortName evidence="10">DAC</shortName>
        <ecNumber evidence="10">2.7.7.85</ecNumber>
    </recommendedName>
    <alternativeName>
        <fullName evidence="10">Cyclic-di-AMP synthase</fullName>
        <shortName evidence="10">c-di-AMP synthase</shortName>
    </alternativeName>
</protein>
<keyword evidence="9 10" id="KW-0472">Membrane</keyword>
<comment type="caution">
    <text evidence="12">The sequence shown here is derived from an EMBL/GenBank/DDBJ whole genome shotgun (WGS) entry which is preliminary data.</text>
</comment>
<dbReference type="PIRSF" id="PIRSF004793">
    <property type="entry name" value="UCP004793"/>
    <property type="match status" value="1"/>
</dbReference>
<dbReference type="NCBIfam" id="TIGR00159">
    <property type="entry name" value="diadenylate cyclase CdaA"/>
    <property type="match status" value="1"/>
</dbReference>
<dbReference type="PANTHER" id="PTHR34185">
    <property type="entry name" value="DIADENYLATE CYCLASE"/>
    <property type="match status" value="1"/>
</dbReference>
<feature type="transmembrane region" description="Helical" evidence="10">
    <location>
        <begin position="12"/>
        <end position="34"/>
    </location>
</feature>
<dbReference type="GO" id="GO:0106408">
    <property type="term" value="F:diadenylate cyclase activity"/>
    <property type="evidence" value="ECO:0007669"/>
    <property type="project" value="UniProtKB-EC"/>
</dbReference>
<comment type="catalytic activity">
    <reaction evidence="1 10">
        <text>2 ATP = 3',3'-c-di-AMP + 2 diphosphate</text>
        <dbReference type="Rhea" id="RHEA:35655"/>
        <dbReference type="ChEBI" id="CHEBI:30616"/>
        <dbReference type="ChEBI" id="CHEBI:33019"/>
        <dbReference type="ChEBI" id="CHEBI:71500"/>
        <dbReference type="EC" id="2.7.7.85"/>
    </reaction>
</comment>
<dbReference type="Pfam" id="PF19293">
    <property type="entry name" value="CdaA_N"/>
    <property type="match status" value="1"/>
</dbReference>
<keyword evidence="4 10" id="KW-0812">Transmembrane</keyword>
<dbReference type="InterPro" id="IPR003390">
    <property type="entry name" value="DNA_integrity_scan_DisA_N"/>
</dbReference>
<dbReference type="GO" id="GO:0006171">
    <property type="term" value="P:cAMP biosynthetic process"/>
    <property type="evidence" value="ECO:0007669"/>
    <property type="project" value="InterPro"/>
</dbReference>
<evidence type="ECO:0000313" key="12">
    <source>
        <dbReference type="EMBL" id="MBC8529841.1"/>
    </source>
</evidence>
<comment type="similarity">
    <text evidence="10">Belongs to the adenylate cyclase family. DacA/CdaA subfamily.</text>
</comment>
<evidence type="ECO:0000256" key="2">
    <source>
        <dbReference type="ARBA" id="ARBA00022475"/>
    </source>
</evidence>
<reference evidence="12" key="1">
    <citation type="submission" date="2020-08" db="EMBL/GenBank/DDBJ databases">
        <title>Genome public.</title>
        <authorList>
            <person name="Liu C."/>
            <person name="Sun Q."/>
        </authorList>
    </citation>
    <scope>NUCLEOTIDE SEQUENCE</scope>
    <source>
        <strain evidence="12">NSJ-44</strain>
    </source>
</reference>
<keyword evidence="6 10" id="KW-0547">Nucleotide-binding</keyword>
<dbReference type="FunFam" id="3.40.1700.10:FF:000002">
    <property type="entry name" value="Diadenylate cyclase"/>
    <property type="match status" value="1"/>
</dbReference>
<dbReference type="InterPro" id="IPR050338">
    <property type="entry name" value="DisA"/>
</dbReference>
<dbReference type="GO" id="GO:0004016">
    <property type="term" value="F:adenylate cyclase activity"/>
    <property type="evidence" value="ECO:0007669"/>
    <property type="project" value="UniProtKB-UniRule"/>
</dbReference>